<comment type="caution">
    <text evidence="1">The sequence shown here is derived from an EMBL/GenBank/DDBJ whole genome shotgun (WGS) entry which is preliminary data.</text>
</comment>
<name>A0ABX4G4K9_9GAMM</name>
<organism evidence="1 2">
    <name type="scientific">Vreelandella boliviensis LC1</name>
    <dbReference type="NCBI Taxonomy" id="1072583"/>
    <lineage>
        <taxon>Bacteria</taxon>
        <taxon>Pseudomonadati</taxon>
        <taxon>Pseudomonadota</taxon>
        <taxon>Gammaproteobacteria</taxon>
        <taxon>Oceanospirillales</taxon>
        <taxon>Halomonadaceae</taxon>
        <taxon>Vreelandella</taxon>
    </lineage>
</organism>
<dbReference type="Proteomes" id="UP000216538">
    <property type="component" value="Unassembled WGS sequence"/>
</dbReference>
<evidence type="ECO:0000313" key="1">
    <source>
        <dbReference type="EMBL" id="OZT72602.1"/>
    </source>
</evidence>
<dbReference type="EMBL" id="NPEY01000022">
    <property type="protein sequence ID" value="OZT72602.1"/>
    <property type="molecule type" value="Genomic_DNA"/>
</dbReference>
<evidence type="ECO:0000313" key="2">
    <source>
        <dbReference type="Proteomes" id="UP000216538"/>
    </source>
</evidence>
<gene>
    <name evidence="1" type="ORF">CE457_18680</name>
</gene>
<proteinExistence type="predicted"/>
<protein>
    <submittedName>
        <fullName evidence="1">Uncharacterized protein</fullName>
    </submittedName>
</protein>
<reference evidence="1 2" key="1">
    <citation type="submission" date="2017-07" db="EMBL/GenBank/DDBJ databases">
        <title>Shotgun whole genome sequences of three halophilic bacterial isolates.</title>
        <authorList>
            <person name="Pozzo T."/>
            <person name="Higdon S.M."/>
            <person name="Quillaguaman J."/>
        </authorList>
    </citation>
    <scope>NUCLEOTIDE SEQUENCE [LARGE SCALE GENOMIC DNA]</scope>
    <source>
        <strain evidence="1 2">LC1</strain>
    </source>
</reference>
<keyword evidence="2" id="KW-1185">Reference proteome</keyword>
<accession>A0ABX4G4K9</accession>
<sequence length="70" mass="7832">MNYLIKLLKSCFAGMVTVKATRLAVDLACRSEEGVFYAFPGVCQLAFDKNVKEITGRSHHTYSTTKPLNF</sequence>